<gene>
    <name evidence="1" type="ORF">BDP81DRAFT_508567</name>
</gene>
<keyword evidence="2" id="KW-1185">Reference proteome</keyword>
<dbReference type="EMBL" id="JAHMHQ010000038">
    <property type="protein sequence ID" value="KAK1622212.1"/>
    <property type="molecule type" value="Genomic_DNA"/>
</dbReference>
<evidence type="ECO:0000313" key="1">
    <source>
        <dbReference type="EMBL" id="KAK1622212.1"/>
    </source>
</evidence>
<comment type="caution">
    <text evidence="1">The sequence shown here is derived from an EMBL/GenBank/DDBJ whole genome shotgun (WGS) entry which is preliminary data.</text>
</comment>
<name>A0AAI9ZCX1_9PEZI</name>
<accession>A0AAI9ZCX1</accession>
<dbReference type="AlphaFoldDB" id="A0AAI9ZCX1"/>
<dbReference type="GeneID" id="85480565"/>
<protein>
    <submittedName>
        <fullName evidence="1">Uncharacterized protein</fullName>
    </submittedName>
</protein>
<dbReference type="RefSeq" id="XP_060438207.1">
    <property type="nucleotide sequence ID" value="XM_060595703.1"/>
</dbReference>
<dbReference type="Proteomes" id="UP001243989">
    <property type="component" value="Unassembled WGS sequence"/>
</dbReference>
<reference evidence="1" key="1">
    <citation type="submission" date="2021-06" db="EMBL/GenBank/DDBJ databases">
        <title>Comparative genomics, transcriptomics and evolutionary studies reveal genomic signatures of adaptation to plant cell wall in hemibiotrophic fungi.</title>
        <authorList>
            <consortium name="DOE Joint Genome Institute"/>
            <person name="Baroncelli R."/>
            <person name="Diaz J.F."/>
            <person name="Benocci T."/>
            <person name="Peng M."/>
            <person name="Battaglia E."/>
            <person name="Haridas S."/>
            <person name="Andreopoulos W."/>
            <person name="Labutti K."/>
            <person name="Pangilinan J."/>
            <person name="Floch G.L."/>
            <person name="Makela M.R."/>
            <person name="Henrissat B."/>
            <person name="Grigoriev I.V."/>
            <person name="Crouch J.A."/>
            <person name="De Vries R.P."/>
            <person name="Sukno S.A."/>
            <person name="Thon M.R."/>
        </authorList>
    </citation>
    <scope>NUCLEOTIDE SEQUENCE</scope>
    <source>
        <strain evidence="1">CBS 102054</strain>
    </source>
</reference>
<proteinExistence type="predicted"/>
<evidence type="ECO:0000313" key="2">
    <source>
        <dbReference type="Proteomes" id="UP001243989"/>
    </source>
</evidence>
<organism evidence="1 2">
    <name type="scientific">Colletotrichum phormii</name>
    <dbReference type="NCBI Taxonomy" id="359342"/>
    <lineage>
        <taxon>Eukaryota</taxon>
        <taxon>Fungi</taxon>
        <taxon>Dikarya</taxon>
        <taxon>Ascomycota</taxon>
        <taxon>Pezizomycotina</taxon>
        <taxon>Sordariomycetes</taxon>
        <taxon>Hypocreomycetidae</taxon>
        <taxon>Glomerellales</taxon>
        <taxon>Glomerellaceae</taxon>
        <taxon>Colletotrichum</taxon>
        <taxon>Colletotrichum acutatum species complex</taxon>
    </lineage>
</organism>
<sequence length="413" mass="47106">MSRWMLKGFSQRSRKAKSAAHIKPILILFRQYQRQAPSNPEALREPHYGAVRADSKVSFKVRQRPEVFTPRTLPAPATPNLQQLHDISVSSMGHEPTSSTLLPLSPAAGEASDKVSFAVDKKPPSARIISLPNEIHDLIASNLYLAYSICFDLTSSVNRSLEWSDEVCRLGPGSWARLLLLQASNLEGVFIYTQSYLPIARQLKEKLTFLTIRRDMGIPTMLICERSPHFPQYGGAIYRERFDNSILSPADSIFDLYNIAFSSLSRHCGGIEEIQHVKHLHTVDDYLDKWPLFTLALVLKRLRLGVSCLKYWEEDWPSYAMQNINTKGIWRNLGRCESLEVLRIDCPSEQFRPPLGRDLTRERQTGIVAADHLTMPVSFRLPGLVLHRYWFEPYGPGGDEVSISLYWLILRKE</sequence>